<evidence type="ECO:0000313" key="8">
    <source>
        <dbReference type="EMBL" id="MBB6677105.1"/>
    </source>
</evidence>
<feature type="transmembrane region" description="Helical" evidence="6">
    <location>
        <begin position="15"/>
        <end position="33"/>
    </location>
</feature>
<proteinExistence type="predicted"/>
<reference evidence="8 9" key="1">
    <citation type="submission" date="2020-08" db="EMBL/GenBank/DDBJ databases">
        <title>Cohnella phylogeny.</title>
        <authorList>
            <person name="Dunlap C."/>
        </authorList>
    </citation>
    <scope>NUCLEOTIDE SEQUENCE [LARGE SCALE GENOMIC DNA]</scope>
    <source>
        <strain evidence="8 9">DSM 103658</strain>
    </source>
</reference>
<feature type="transmembrane region" description="Helical" evidence="6">
    <location>
        <begin position="39"/>
        <end position="57"/>
    </location>
</feature>
<evidence type="ECO:0000256" key="3">
    <source>
        <dbReference type="ARBA" id="ARBA00022692"/>
    </source>
</evidence>
<dbReference type="EMBL" id="JACJVN010000027">
    <property type="protein sequence ID" value="MBB6677105.1"/>
    <property type="molecule type" value="Genomic_DNA"/>
</dbReference>
<comment type="caution">
    <text evidence="8">The sequence shown here is derived from an EMBL/GenBank/DDBJ whole genome shotgun (WGS) entry which is preliminary data.</text>
</comment>
<evidence type="ECO:0000256" key="4">
    <source>
        <dbReference type="ARBA" id="ARBA00022989"/>
    </source>
</evidence>
<feature type="transmembrane region" description="Helical" evidence="6">
    <location>
        <begin position="192"/>
        <end position="213"/>
    </location>
</feature>
<name>A0A841TAP7_9BACL</name>
<comment type="subcellular location">
    <subcellularLocation>
        <location evidence="1">Cell membrane</location>
        <topology evidence="1">Multi-pass membrane protein</topology>
    </subcellularLocation>
</comment>
<protein>
    <submittedName>
        <fullName evidence="8">Type II secretion system F family protein</fullName>
    </submittedName>
</protein>
<evidence type="ECO:0000256" key="2">
    <source>
        <dbReference type="ARBA" id="ARBA00022475"/>
    </source>
</evidence>
<dbReference type="PANTHER" id="PTHR35007:SF1">
    <property type="entry name" value="PILUS ASSEMBLY PROTEIN"/>
    <property type="match status" value="1"/>
</dbReference>
<feature type="domain" description="Type II secretion system protein GspF" evidence="7">
    <location>
        <begin position="73"/>
        <end position="204"/>
    </location>
</feature>
<dbReference type="InterPro" id="IPR018076">
    <property type="entry name" value="T2SS_GspF_dom"/>
</dbReference>
<keyword evidence="3 6" id="KW-0812">Transmembrane</keyword>
<accession>A0A841TAP7</accession>
<evidence type="ECO:0000259" key="7">
    <source>
        <dbReference type="Pfam" id="PF00482"/>
    </source>
</evidence>
<feature type="transmembrane region" description="Helical" evidence="6">
    <location>
        <begin position="219"/>
        <end position="238"/>
    </location>
</feature>
<evidence type="ECO:0000256" key="1">
    <source>
        <dbReference type="ARBA" id="ARBA00004651"/>
    </source>
</evidence>
<keyword evidence="9" id="KW-1185">Reference proteome</keyword>
<evidence type="ECO:0000313" key="9">
    <source>
        <dbReference type="Proteomes" id="UP000574133"/>
    </source>
</evidence>
<evidence type="ECO:0000256" key="6">
    <source>
        <dbReference type="SAM" id="Phobius"/>
    </source>
</evidence>
<keyword evidence="5 6" id="KW-0472">Membrane</keyword>
<dbReference type="PANTHER" id="PTHR35007">
    <property type="entry name" value="INTEGRAL MEMBRANE PROTEIN-RELATED"/>
    <property type="match status" value="1"/>
</dbReference>
<dbReference type="RefSeq" id="WP_185178391.1">
    <property type="nucleotide sequence ID" value="NZ_CBCSEP010000001.1"/>
</dbReference>
<keyword evidence="4 6" id="KW-1133">Transmembrane helix</keyword>
<dbReference type="AlphaFoldDB" id="A0A841TAP7"/>
<organism evidence="8 9">
    <name type="scientific">Cohnella lubricantis</name>
    <dbReference type="NCBI Taxonomy" id="2163172"/>
    <lineage>
        <taxon>Bacteria</taxon>
        <taxon>Bacillati</taxon>
        <taxon>Bacillota</taxon>
        <taxon>Bacilli</taxon>
        <taxon>Bacillales</taxon>
        <taxon>Paenibacillaceae</taxon>
        <taxon>Cohnella</taxon>
    </lineage>
</organism>
<dbReference type="Proteomes" id="UP000574133">
    <property type="component" value="Unassembled WGS sequence"/>
</dbReference>
<sequence length="246" mass="27357">MVDYRTYRLSRKQRIGAIAAGGLLAYCAIWTLYDQAVVALLAIPAGWFAPKLLGGHLRRQRQERLRRSFKDMLQALSSLLSAGRSVENAFAALEDDLALLIGDPQADILREIRAIANRCRNGEPLEAPLADFAERSGLEEVRSFAEVFIICKRAGGDLVEVVRRTAGLIGEKMEVEQELGVLMAQKRMESKLMMGMPFAFVGLIGWFAGDYMAGLHQGMGWVLLTVCLLALAGCCWWIQRIVDIRI</sequence>
<evidence type="ECO:0000256" key="5">
    <source>
        <dbReference type="ARBA" id="ARBA00023136"/>
    </source>
</evidence>
<keyword evidence="2" id="KW-1003">Cell membrane</keyword>
<dbReference type="Pfam" id="PF00482">
    <property type="entry name" value="T2SSF"/>
    <property type="match status" value="1"/>
</dbReference>
<dbReference type="GO" id="GO:0005886">
    <property type="term" value="C:plasma membrane"/>
    <property type="evidence" value="ECO:0007669"/>
    <property type="project" value="UniProtKB-SubCell"/>
</dbReference>
<gene>
    <name evidence="8" type="ORF">H4Q31_07170</name>
</gene>